<reference evidence="1" key="3">
    <citation type="submission" date="2015-02" db="EMBL/GenBank/DDBJ databases">
        <title>Evolutionary Origins and Diversification of the Mycorrhizal Mutualists.</title>
        <authorList>
            <consortium name="DOE Joint Genome Institute"/>
            <consortium name="Mycorrhizal Genomics Consortium"/>
            <person name="Kohler A."/>
            <person name="Kuo A."/>
            <person name="Nagy L.G."/>
            <person name="Floudas D."/>
            <person name="Copeland A."/>
            <person name="Barry K.W."/>
            <person name="Cichocki N."/>
            <person name="Veneault-Fourrey C."/>
            <person name="LaButti K."/>
            <person name="Lindquist E.A."/>
            <person name="Lipzen A."/>
            <person name="Lundell T."/>
            <person name="Morin E."/>
            <person name="Murat C."/>
            <person name="Riley R."/>
            <person name="Ohm R."/>
            <person name="Sun H."/>
            <person name="Tunlid A."/>
            <person name="Henrissat B."/>
            <person name="Grigoriev I.V."/>
            <person name="Hibbett D.S."/>
            <person name="Martin F."/>
        </authorList>
    </citation>
    <scope>NUCLEOTIDE SEQUENCE</scope>
    <source>
        <strain evidence="1 3">Marx 270</strain>
    </source>
</reference>
<dbReference type="AlphaFoldDB" id="A0A0C3J7U0"/>
<reference evidence="1 3" key="1">
    <citation type="submission" date="2014-04" db="EMBL/GenBank/DDBJ databases">
        <authorList>
            <consortium name="DOE Joint Genome Institute"/>
            <person name="Kuo A."/>
            <person name="Kohler A."/>
            <person name="Costa M.D."/>
            <person name="Nagy L.G."/>
            <person name="Floudas D."/>
            <person name="Copeland A."/>
            <person name="Barry K.W."/>
            <person name="Cichocki N."/>
            <person name="Veneault-Fourrey C."/>
            <person name="LaButti K."/>
            <person name="Lindquist E.A."/>
            <person name="Lipzen A."/>
            <person name="Lundell T."/>
            <person name="Morin E."/>
            <person name="Murat C."/>
            <person name="Sun H."/>
            <person name="Tunlid A."/>
            <person name="Henrissat B."/>
            <person name="Grigoriev I.V."/>
            <person name="Hibbett D.S."/>
            <person name="Martin F."/>
            <person name="Nordberg H.P."/>
            <person name="Cantor M.N."/>
            <person name="Hua S.X."/>
        </authorList>
    </citation>
    <scope>NUCLEOTIDE SEQUENCE [LARGE SCALE GENOMIC DNA]</scope>
    <source>
        <strain evidence="1 3">Marx 270</strain>
    </source>
</reference>
<dbReference type="Proteomes" id="UP000054217">
    <property type="component" value="Unassembled WGS sequence"/>
</dbReference>
<evidence type="ECO:0000313" key="3">
    <source>
        <dbReference type="Proteomes" id="UP000054217"/>
    </source>
</evidence>
<organism evidence="1 3">
    <name type="scientific">Pisolithus tinctorius Marx 270</name>
    <dbReference type="NCBI Taxonomy" id="870435"/>
    <lineage>
        <taxon>Eukaryota</taxon>
        <taxon>Fungi</taxon>
        <taxon>Dikarya</taxon>
        <taxon>Basidiomycota</taxon>
        <taxon>Agaricomycotina</taxon>
        <taxon>Agaricomycetes</taxon>
        <taxon>Agaricomycetidae</taxon>
        <taxon>Boletales</taxon>
        <taxon>Sclerodermatineae</taxon>
        <taxon>Pisolithaceae</taxon>
        <taxon>Pisolithus</taxon>
    </lineage>
</organism>
<dbReference type="EMBL" id="KN832138">
    <property type="protein sequence ID" value="KIN93751.1"/>
    <property type="molecule type" value="Genomic_DNA"/>
</dbReference>
<name>A0A0C3J7U0_PISTI</name>
<feature type="non-terminal residue" evidence="1">
    <location>
        <position position="1"/>
    </location>
</feature>
<reference evidence="3" key="2">
    <citation type="submission" date="2015-01" db="EMBL/GenBank/DDBJ databases">
        <title>Evolutionary Origins and Diversification of the Mycorrhizal Mutualists.</title>
        <authorList>
            <consortium name="DOE Joint Genome Institute"/>
            <consortium name="Mycorrhizal Genomics Consortium"/>
            <person name="Kohler A."/>
            <person name="Kuo A."/>
            <person name="Nagy L.G."/>
            <person name="Floudas D."/>
            <person name="Copeland A."/>
            <person name="Barry K.W."/>
            <person name="Cichocki N."/>
            <person name="Veneault-Fourrey C."/>
            <person name="LaButti K."/>
            <person name="Lindquist E.A."/>
            <person name="Lipzen A."/>
            <person name="Lundell T."/>
            <person name="Morin E."/>
            <person name="Murat C."/>
            <person name="Riley R."/>
            <person name="Ohm R."/>
            <person name="Sun H."/>
            <person name="Tunlid A."/>
            <person name="Henrissat B."/>
            <person name="Grigoriev I.V."/>
            <person name="Hibbett D.S."/>
            <person name="Martin F."/>
        </authorList>
    </citation>
    <scope>NUCLEOTIDE SEQUENCE [LARGE SCALE GENOMIC DNA]</scope>
    <source>
        <strain evidence="2 3">Marx 270</strain>
    </source>
</reference>
<proteinExistence type="predicted"/>
<dbReference type="OrthoDB" id="2691413at2759"/>
<dbReference type="HOGENOM" id="CLU_191666_1_1_1"/>
<protein>
    <submittedName>
        <fullName evidence="1">Uncharacterized protein</fullName>
    </submittedName>
</protein>
<accession>A0A0C3J7U0</accession>
<evidence type="ECO:0000313" key="2">
    <source>
        <dbReference type="EMBL" id="KIN93751.1"/>
    </source>
</evidence>
<gene>
    <name evidence="1" type="ORF">M404DRAFT_170334</name>
    <name evidence="2" type="ORF">M404DRAFT_170348</name>
</gene>
<dbReference type="EMBL" id="KN832138">
    <property type="protein sequence ID" value="KIN93746.1"/>
    <property type="molecule type" value="Genomic_DNA"/>
</dbReference>
<keyword evidence="3" id="KW-1185">Reference proteome</keyword>
<sequence>LYDSWTAVIPTIINSYLQYLTKTTGKLLAGCITPIFNCHSGCEPRRSSLLCLYFDRSSLTSYVCCTLTYF</sequence>
<evidence type="ECO:0000313" key="1">
    <source>
        <dbReference type="EMBL" id="KIN93746.1"/>
    </source>
</evidence>